<sequence length="71" mass="7249">MKSIGKLKITQLSKAELGKRELNRLVGGERCCTCGCRPGGSSSSDVTYANYGGGSSGLHFGSDGSPSGSYS</sequence>
<dbReference type="EMBL" id="JACOOJ010000027">
    <property type="protein sequence ID" value="MBC5633879.1"/>
    <property type="molecule type" value="Genomic_DNA"/>
</dbReference>
<accession>A0ABR7DR18</accession>
<reference evidence="1 2" key="1">
    <citation type="submission" date="2020-08" db="EMBL/GenBank/DDBJ databases">
        <title>Genome public.</title>
        <authorList>
            <person name="Liu C."/>
            <person name="Sun Q."/>
        </authorList>
    </citation>
    <scope>NUCLEOTIDE SEQUENCE [LARGE SCALE GENOMIC DNA]</scope>
    <source>
        <strain evidence="1 2">NSJ-79</strain>
    </source>
</reference>
<proteinExistence type="predicted"/>
<evidence type="ECO:0000313" key="2">
    <source>
        <dbReference type="Proteomes" id="UP000651475"/>
    </source>
</evidence>
<evidence type="ECO:0000313" key="1">
    <source>
        <dbReference type="EMBL" id="MBC5633879.1"/>
    </source>
</evidence>
<keyword evidence="2" id="KW-1185">Reference proteome</keyword>
<dbReference type="NCBIfam" id="TIGR04149">
    <property type="entry name" value="GG_sam_targ_CFB"/>
    <property type="match status" value="1"/>
</dbReference>
<dbReference type="Proteomes" id="UP000651475">
    <property type="component" value="Unassembled WGS sequence"/>
</dbReference>
<gene>
    <name evidence="1" type="ORF">H8S65_14060</name>
</gene>
<protein>
    <submittedName>
        <fullName evidence="1">RSAM-modified peptide</fullName>
    </submittedName>
</protein>
<dbReference type="RefSeq" id="WP_186930558.1">
    <property type="nucleotide sequence ID" value="NZ_JACOOJ010000027.1"/>
</dbReference>
<comment type="caution">
    <text evidence="1">The sequence shown here is derived from an EMBL/GenBank/DDBJ whole genome shotgun (WGS) entry which is preliminary data.</text>
</comment>
<dbReference type="InterPro" id="IPR026408">
    <property type="entry name" value="GG_sam_targ_CFB"/>
</dbReference>
<name>A0ABR7DR18_9BACT</name>
<organism evidence="1 2">
    <name type="scientific">Parabacteroides hominis</name>
    <dbReference type="NCBI Taxonomy" id="2763057"/>
    <lineage>
        <taxon>Bacteria</taxon>
        <taxon>Pseudomonadati</taxon>
        <taxon>Bacteroidota</taxon>
        <taxon>Bacteroidia</taxon>
        <taxon>Bacteroidales</taxon>
        <taxon>Tannerellaceae</taxon>
        <taxon>Parabacteroides</taxon>
    </lineage>
</organism>